<keyword evidence="2" id="KW-1185">Reference proteome</keyword>
<reference evidence="1" key="1">
    <citation type="journal article" date="2020" name="Stud. Mycol.">
        <title>101 Dothideomycetes genomes: a test case for predicting lifestyles and emergence of pathogens.</title>
        <authorList>
            <person name="Haridas S."/>
            <person name="Albert R."/>
            <person name="Binder M."/>
            <person name="Bloem J."/>
            <person name="Labutti K."/>
            <person name="Salamov A."/>
            <person name="Andreopoulos B."/>
            <person name="Baker S."/>
            <person name="Barry K."/>
            <person name="Bills G."/>
            <person name="Bluhm B."/>
            <person name="Cannon C."/>
            <person name="Castanera R."/>
            <person name="Culley D."/>
            <person name="Daum C."/>
            <person name="Ezra D."/>
            <person name="Gonzalez J."/>
            <person name="Henrissat B."/>
            <person name="Kuo A."/>
            <person name="Liang C."/>
            <person name="Lipzen A."/>
            <person name="Lutzoni F."/>
            <person name="Magnuson J."/>
            <person name="Mondo S."/>
            <person name="Nolan M."/>
            <person name="Ohm R."/>
            <person name="Pangilinan J."/>
            <person name="Park H.-J."/>
            <person name="Ramirez L."/>
            <person name="Alfaro M."/>
            <person name="Sun H."/>
            <person name="Tritt A."/>
            <person name="Yoshinaga Y."/>
            <person name="Zwiers L.-H."/>
            <person name="Turgeon B."/>
            <person name="Goodwin S."/>
            <person name="Spatafora J."/>
            <person name="Crous P."/>
            <person name="Grigoriev I."/>
        </authorList>
    </citation>
    <scope>NUCLEOTIDE SEQUENCE</scope>
    <source>
        <strain evidence="1">ATCC 200398</strain>
    </source>
</reference>
<protein>
    <submittedName>
        <fullName evidence="1">Uncharacterized protein</fullName>
    </submittedName>
</protein>
<dbReference type="EMBL" id="MU003510">
    <property type="protein sequence ID" value="KAF2469811.1"/>
    <property type="molecule type" value="Genomic_DNA"/>
</dbReference>
<dbReference type="Proteomes" id="UP000799755">
    <property type="component" value="Unassembled WGS sequence"/>
</dbReference>
<evidence type="ECO:0000313" key="1">
    <source>
        <dbReference type="EMBL" id="KAF2469811.1"/>
    </source>
</evidence>
<organism evidence="1 2">
    <name type="scientific">Lindgomyces ingoldianus</name>
    <dbReference type="NCBI Taxonomy" id="673940"/>
    <lineage>
        <taxon>Eukaryota</taxon>
        <taxon>Fungi</taxon>
        <taxon>Dikarya</taxon>
        <taxon>Ascomycota</taxon>
        <taxon>Pezizomycotina</taxon>
        <taxon>Dothideomycetes</taxon>
        <taxon>Pleosporomycetidae</taxon>
        <taxon>Pleosporales</taxon>
        <taxon>Lindgomycetaceae</taxon>
        <taxon>Lindgomyces</taxon>
    </lineage>
</organism>
<comment type="caution">
    <text evidence="1">The sequence shown here is derived from an EMBL/GenBank/DDBJ whole genome shotgun (WGS) entry which is preliminary data.</text>
</comment>
<proteinExistence type="predicted"/>
<sequence>MSHCYQPFASNKSHAESPPRSNVPACLDPSVSVSYPGLKHLTNFSASIRNRQSGSKNRHNRSTWRIKSVICPTIAMLAFRAVRVGCYAQRDRKMDGVWETSVWSKIDLHISECECDIELHIAPRRITCTSNSRQDEICAMLIIRTILKSPTTGVLHDHTALWSIFGEIPPSTVLVVSKPLGQDKTNHSPVLALQMPTHLDVYAKLEAWTVGAVARIFAKDRVQRPSVFQLATFALYMISRSTAIHNGGKNERSKIRNPLKRIIKESMSSSLHGIGSHTATLSPYGNVYLSSFNHSLPSVIPQIFLTASSQSLANTVVAPPPGVDAIRGLTPGHWSMLQKYTTSPSSHIKDILIDASQATQIKGMRRSMLFQYTLGCLAQLFDYFEYDILPFRTKASHIYHSQIRGLFRPLPADHETMPSLVQPIVKTLLEILTQGLKVLAKKAIGRTMFSIWKLEGIFSFAESCQKIETRVETEIENIERTLHHQDQPDLTRKPNNLVKELREVGAKRPTAEILGSRWEVFGNTRRTRRGLYYCAGFRTFLLMMIIQLLSRIASLIPDNYFCSLADMKVGRVLTFVSHIPNLTIRSSTITLCYEIGSLVNEGRQAASRSLEGLDGNKFLQAFPVANLALDAPDERNEDSWSILIDFFYELVYRHNGNSKRQLSQISKFVIEIIDHDHQLAQKH</sequence>
<accession>A0ACB6QSD5</accession>
<gene>
    <name evidence="1" type="ORF">BDR25DRAFT_356064</name>
</gene>
<name>A0ACB6QSD5_9PLEO</name>
<evidence type="ECO:0000313" key="2">
    <source>
        <dbReference type="Proteomes" id="UP000799755"/>
    </source>
</evidence>